<evidence type="ECO:0000313" key="2">
    <source>
        <dbReference type="EMBL" id="KRX85947.1"/>
    </source>
</evidence>
<accession>A0A0V0XD40</accession>
<feature type="region of interest" description="Disordered" evidence="1">
    <location>
        <begin position="91"/>
        <end position="121"/>
    </location>
</feature>
<proteinExistence type="predicted"/>
<evidence type="ECO:0000313" key="3">
    <source>
        <dbReference type="Proteomes" id="UP000054815"/>
    </source>
</evidence>
<dbReference type="Proteomes" id="UP000054815">
    <property type="component" value="Unassembled WGS sequence"/>
</dbReference>
<organism evidence="2 3">
    <name type="scientific">Trichinella pseudospiralis</name>
    <name type="common">Parasitic roundworm</name>
    <dbReference type="NCBI Taxonomy" id="6337"/>
    <lineage>
        <taxon>Eukaryota</taxon>
        <taxon>Metazoa</taxon>
        <taxon>Ecdysozoa</taxon>
        <taxon>Nematoda</taxon>
        <taxon>Enoplea</taxon>
        <taxon>Dorylaimia</taxon>
        <taxon>Trichinellida</taxon>
        <taxon>Trichinellidae</taxon>
        <taxon>Trichinella</taxon>
    </lineage>
</organism>
<evidence type="ECO:0000256" key="1">
    <source>
        <dbReference type="SAM" id="MobiDB-lite"/>
    </source>
</evidence>
<reference evidence="2 3" key="1">
    <citation type="submission" date="2015-01" db="EMBL/GenBank/DDBJ databases">
        <title>Evolution of Trichinella species and genotypes.</title>
        <authorList>
            <person name="Korhonen P.K."/>
            <person name="Edoardo P."/>
            <person name="Giuseppe L.R."/>
            <person name="Gasser R.B."/>
        </authorList>
    </citation>
    <scope>NUCLEOTIDE SEQUENCE [LARGE SCALE GENOMIC DNA]</scope>
    <source>
        <strain evidence="2">ISS141</strain>
    </source>
</reference>
<name>A0A0V0XD40_TRIPS</name>
<sequence length="121" mass="13629">MIIGFVIQKIEVQWFTKSLTSLPIVVILLEIQSLPDSQGLIPVFIVTVAAYETNVVNQRSDNEIWLKSRRDDEVKLDSRGEEVGCEKIEIEDNAPGPQSHVRIGRRGSCNPRTTVARREAL</sequence>
<comment type="caution">
    <text evidence="2">The sequence shown here is derived from an EMBL/GenBank/DDBJ whole genome shotgun (WGS) entry which is preliminary data.</text>
</comment>
<gene>
    <name evidence="2" type="ORF">T4E_878</name>
</gene>
<dbReference type="AlphaFoldDB" id="A0A0V0XD40"/>
<protein>
    <submittedName>
        <fullName evidence="2">Uncharacterized protein</fullName>
    </submittedName>
</protein>
<dbReference type="EMBL" id="JYDU01000571">
    <property type="protein sequence ID" value="KRX85947.1"/>
    <property type="molecule type" value="Genomic_DNA"/>
</dbReference>